<organism evidence="2 3">
    <name type="scientific">Bacillus changyiensis</name>
    <dbReference type="NCBI Taxonomy" id="3004103"/>
    <lineage>
        <taxon>Bacteria</taxon>
        <taxon>Bacillati</taxon>
        <taxon>Bacillota</taxon>
        <taxon>Bacilli</taxon>
        <taxon>Bacillales</taxon>
        <taxon>Bacillaceae</taxon>
        <taxon>Bacillus</taxon>
    </lineage>
</organism>
<evidence type="ECO:0000313" key="3">
    <source>
        <dbReference type="Proteomes" id="UP001211894"/>
    </source>
</evidence>
<gene>
    <name evidence="2" type="ORF">PJ311_13805</name>
</gene>
<reference evidence="2 3" key="1">
    <citation type="submission" date="2023-01" db="EMBL/GenBank/DDBJ databases">
        <title>Bacillus changyiensis sp. nov., isolated from a coastal deposit.</title>
        <authorList>
            <person name="Xiao G."/>
            <person name="Lai Q."/>
            <person name="Hu Z."/>
            <person name="Shao Z."/>
        </authorList>
    </citation>
    <scope>NUCLEOTIDE SEQUENCE [LARGE SCALE GENOMIC DNA]</scope>
    <source>
        <strain evidence="2 3">CLL-7-23</strain>
    </source>
</reference>
<dbReference type="InterPro" id="IPR035378">
    <property type="entry name" value="YrzK-like"/>
</dbReference>
<dbReference type="Proteomes" id="UP001211894">
    <property type="component" value="Unassembled WGS sequence"/>
</dbReference>
<dbReference type="Pfam" id="PF17449">
    <property type="entry name" value="YrzK"/>
    <property type="match status" value="1"/>
</dbReference>
<evidence type="ECO:0000256" key="1">
    <source>
        <dbReference type="SAM" id="MobiDB-lite"/>
    </source>
</evidence>
<evidence type="ECO:0000313" key="2">
    <source>
        <dbReference type="EMBL" id="MDA7027658.1"/>
    </source>
</evidence>
<dbReference type="EMBL" id="JAQKAB010000009">
    <property type="protein sequence ID" value="MDA7027658.1"/>
    <property type="molecule type" value="Genomic_DNA"/>
</dbReference>
<protein>
    <submittedName>
        <fullName evidence="2">YrzK family protein</fullName>
    </submittedName>
</protein>
<accession>A0ABT4X5W3</accession>
<feature type="region of interest" description="Disordered" evidence="1">
    <location>
        <begin position="1"/>
        <end position="53"/>
    </location>
</feature>
<comment type="caution">
    <text evidence="2">The sequence shown here is derived from an EMBL/GenBank/DDBJ whole genome shotgun (WGS) entry which is preliminary data.</text>
</comment>
<keyword evidence="3" id="KW-1185">Reference proteome</keyword>
<name>A0ABT4X5W3_9BACI</name>
<sequence>MRYNHQMGKAIHEQEGNLQMKDHNDPESAGFIEETAPELGMTLKEVMKNKKKR</sequence>
<dbReference type="RefSeq" id="WP_271341487.1">
    <property type="nucleotide sequence ID" value="NZ_JAQKAB010000009.1"/>
</dbReference>
<proteinExistence type="predicted"/>
<feature type="compositionally biased region" description="Basic and acidic residues" evidence="1">
    <location>
        <begin position="10"/>
        <end position="26"/>
    </location>
</feature>